<name>A0A8S2PKE8_9BILA</name>
<evidence type="ECO:0000313" key="8">
    <source>
        <dbReference type="Proteomes" id="UP000682733"/>
    </source>
</evidence>
<dbReference type="Proteomes" id="UP000682733">
    <property type="component" value="Unassembled WGS sequence"/>
</dbReference>
<reference evidence="7" key="1">
    <citation type="submission" date="2021-02" db="EMBL/GenBank/DDBJ databases">
        <authorList>
            <person name="Nowell W R."/>
        </authorList>
    </citation>
    <scope>NUCLEOTIDE SEQUENCE</scope>
</reference>
<evidence type="ECO:0000256" key="4">
    <source>
        <dbReference type="ARBA" id="ARBA00023136"/>
    </source>
</evidence>
<dbReference type="Proteomes" id="UP000677228">
    <property type="component" value="Unassembled WGS sequence"/>
</dbReference>
<keyword evidence="4" id="KW-0472">Membrane</keyword>
<dbReference type="InterPro" id="IPR050927">
    <property type="entry name" value="TRPM"/>
</dbReference>
<comment type="subcellular location">
    <subcellularLocation>
        <location evidence="1">Membrane</location>
        <topology evidence="1">Multi-pass membrane protein</topology>
    </subcellularLocation>
</comment>
<sequence>DDELDIALYDAIRFDSVRFADLFVEYGANFENLKGIIDMDDMNEFYLNHNEIVAELVACRIFDQAAEMEFRSDMKKHFTLFKKLCDKRAAVVIDKCYKEDEKLALRLLKAKSDLFFNYSLIELATENRCRAREFVASETVKRYIDQKWFGEMIERRHRIRTLEVLVSDSDEM</sequence>
<accession>A0A8S2PKE8</accession>
<dbReference type="PANTHER" id="PTHR13800:SF1">
    <property type="entry name" value="TRANSIENT RECEPTOR POTENTIAL CATION CHANNEL TRPM"/>
    <property type="match status" value="1"/>
</dbReference>
<dbReference type="GO" id="GO:0005261">
    <property type="term" value="F:monoatomic cation channel activity"/>
    <property type="evidence" value="ECO:0007669"/>
    <property type="project" value="TreeGrafter"/>
</dbReference>
<evidence type="ECO:0000256" key="2">
    <source>
        <dbReference type="ARBA" id="ARBA00022692"/>
    </source>
</evidence>
<dbReference type="InterPro" id="IPR057366">
    <property type="entry name" value="TRPM-like"/>
</dbReference>
<keyword evidence="2" id="KW-0812">Transmembrane</keyword>
<evidence type="ECO:0000313" key="7">
    <source>
        <dbReference type="EMBL" id="CAF4050567.1"/>
    </source>
</evidence>
<dbReference type="EMBL" id="CAJNOK010016319">
    <property type="protein sequence ID" value="CAF1242956.1"/>
    <property type="molecule type" value="Genomic_DNA"/>
</dbReference>
<dbReference type="PANTHER" id="PTHR13800">
    <property type="entry name" value="TRANSIENT RECEPTOR POTENTIAL CATION CHANNEL, SUBFAMILY M, MEMBER 6"/>
    <property type="match status" value="1"/>
</dbReference>
<evidence type="ECO:0000313" key="6">
    <source>
        <dbReference type="EMBL" id="CAF1242956.1"/>
    </source>
</evidence>
<organism evidence="7 8">
    <name type="scientific">Didymodactylos carnosus</name>
    <dbReference type="NCBI Taxonomy" id="1234261"/>
    <lineage>
        <taxon>Eukaryota</taxon>
        <taxon>Metazoa</taxon>
        <taxon>Spiralia</taxon>
        <taxon>Gnathifera</taxon>
        <taxon>Rotifera</taxon>
        <taxon>Eurotatoria</taxon>
        <taxon>Bdelloidea</taxon>
        <taxon>Philodinida</taxon>
        <taxon>Philodinidae</taxon>
        <taxon>Didymodactylos</taxon>
    </lineage>
</organism>
<comment type="caution">
    <text evidence="7">The sequence shown here is derived from an EMBL/GenBank/DDBJ whole genome shotgun (WGS) entry which is preliminary data.</text>
</comment>
<keyword evidence="3" id="KW-1133">Transmembrane helix</keyword>
<evidence type="ECO:0000256" key="3">
    <source>
        <dbReference type="ARBA" id="ARBA00022989"/>
    </source>
</evidence>
<dbReference type="GO" id="GO:0005886">
    <property type="term" value="C:plasma membrane"/>
    <property type="evidence" value="ECO:0007669"/>
    <property type="project" value="TreeGrafter"/>
</dbReference>
<evidence type="ECO:0000256" key="1">
    <source>
        <dbReference type="ARBA" id="ARBA00004141"/>
    </source>
</evidence>
<feature type="non-terminal residue" evidence="7">
    <location>
        <position position="1"/>
    </location>
</feature>
<gene>
    <name evidence="6" type="ORF">OVA965_LOCUS25912</name>
    <name evidence="7" type="ORF">TMI583_LOCUS26648</name>
</gene>
<protein>
    <recommendedName>
        <fullName evidence="5">TRPM-like domain-containing protein</fullName>
    </recommendedName>
</protein>
<dbReference type="GO" id="GO:0030001">
    <property type="term" value="P:metal ion transport"/>
    <property type="evidence" value="ECO:0007669"/>
    <property type="project" value="TreeGrafter"/>
</dbReference>
<proteinExistence type="predicted"/>
<dbReference type="EMBL" id="CAJOBA010037873">
    <property type="protein sequence ID" value="CAF4050567.1"/>
    <property type="molecule type" value="Genomic_DNA"/>
</dbReference>
<evidence type="ECO:0000259" key="5">
    <source>
        <dbReference type="Pfam" id="PF25508"/>
    </source>
</evidence>
<dbReference type="AlphaFoldDB" id="A0A8S2PKE8"/>
<dbReference type="Pfam" id="PF25508">
    <property type="entry name" value="TRPM2"/>
    <property type="match status" value="1"/>
</dbReference>
<feature type="domain" description="TRPM-like" evidence="5">
    <location>
        <begin position="50"/>
        <end position="136"/>
    </location>
</feature>